<feature type="transmembrane region" description="Helical" evidence="4">
    <location>
        <begin position="71"/>
        <end position="91"/>
    </location>
</feature>
<dbReference type="Pfam" id="PF04185">
    <property type="entry name" value="Phosphoesterase"/>
    <property type="match status" value="1"/>
</dbReference>
<dbReference type="Gene3D" id="3.40.720.10">
    <property type="entry name" value="Alkaline Phosphatase, subunit A"/>
    <property type="match status" value="1"/>
</dbReference>
<dbReference type="AlphaFoldDB" id="D3FAZ4"/>
<feature type="region of interest" description="Disordered" evidence="3">
    <location>
        <begin position="303"/>
        <end position="364"/>
    </location>
</feature>
<accession>D3FAZ4</accession>
<protein>
    <submittedName>
        <fullName evidence="5">Phosphoesterase</fullName>
    </submittedName>
</protein>
<evidence type="ECO:0000313" key="5">
    <source>
        <dbReference type="EMBL" id="ADB53186.1"/>
    </source>
</evidence>
<dbReference type="EMBL" id="CP001854">
    <property type="protein sequence ID" value="ADB53186.1"/>
    <property type="molecule type" value="Genomic_DNA"/>
</dbReference>
<sequence>MTPRPACTSCGAQLAADQRWCVTCGARRPGPRTDAATLLFGAPAPNRCDLGSQDDPRSHLFGLDTGRRRRAALPVALAALVGLAVVTSTSVPASLAGVGQPRFTVVLPPAAPAQVAQADTPADDPAPLDDSGDDELPLDEPAPVAEEPAPVADEPAAEKPAAEPPAEDPAPEEPPAGEEPEPSPIQHVFLVVLGSTDVATLAQDREAAPYLAGTLTPSGTLLTDYRAVARGGLANAIALVSGQGPTAQTLADCTAHGDVRPADPLADGQTGGDGCVYGYETGTIGDQLRGLEKTWRAYVEPPAAATPPAATPPPAATTSPAPAPAAATSSTAPPPAATTSAPPTSTTTPAPAPAPPQPLGTALACDPAATDATRRDPFLWFRGIAEADDCDERNVPLDRLARDLKDAETTPALSYLASDAQTGSAEADAFLERVVPQILNSPAYSAGGLVVITSAQAPQPAQTAAKPCCGPAAYPNAGDAAQAGASERVGALLVSPFTPAGRVDRTPANHFSLLRTLSEIYGVDPLGYAATDAVRPLPDRLFAAQP</sequence>
<feature type="compositionally biased region" description="Low complexity" evidence="3">
    <location>
        <begin position="114"/>
        <end position="125"/>
    </location>
</feature>
<dbReference type="Proteomes" id="UP000008229">
    <property type="component" value="Chromosome"/>
</dbReference>
<evidence type="ECO:0000256" key="4">
    <source>
        <dbReference type="SAM" id="Phobius"/>
    </source>
</evidence>
<dbReference type="KEGG" id="cwo:Cwoe_4773"/>
<evidence type="ECO:0000313" key="6">
    <source>
        <dbReference type="Proteomes" id="UP000008229"/>
    </source>
</evidence>
<dbReference type="GO" id="GO:0016788">
    <property type="term" value="F:hydrolase activity, acting on ester bonds"/>
    <property type="evidence" value="ECO:0007669"/>
    <property type="project" value="InterPro"/>
</dbReference>
<keyword evidence="4" id="KW-0472">Membrane</keyword>
<feature type="compositionally biased region" description="Low complexity" evidence="3">
    <location>
        <begin position="139"/>
        <end position="154"/>
    </location>
</feature>
<feature type="compositionally biased region" description="Low complexity" evidence="3">
    <location>
        <begin position="316"/>
        <end position="349"/>
    </location>
</feature>
<dbReference type="STRING" id="469383.Cwoe_4773"/>
<dbReference type="InterPro" id="IPR017850">
    <property type="entry name" value="Alkaline_phosphatase_core_sf"/>
</dbReference>
<feature type="compositionally biased region" description="Acidic residues" evidence="3">
    <location>
        <begin position="165"/>
        <end position="181"/>
    </location>
</feature>
<organism evidence="5 6">
    <name type="scientific">Conexibacter woesei (strain DSM 14684 / CCUG 47730 / CIP 108061 / JCM 11494 / NBRC 100937 / ID131577)</name>
    <dbReference type="NCBI Taxonomy" id="469383"/>
    <lineage>
        <taxon>Bacteria</taxon>
        <taxon>Bacillati</taxon>
        <taxon>Actinomycetota</taxon>
        <taxon>Thermoleophilia</taxon>
        <taxon>Solirubrobacterales</taxon>
        <taxon>Conexibacteraceae</taxon>
        <taxon>Conexibacter</taxon>
    </lineage>
</organism>
<proteinExistence type="predicted"/>
<dbReference type="HOGENOM" id="CLU_626592_0_0_11"/>
<dbReference type="RefSeq" id="WP_012936237.1">
    <property type="nucleotide sequence ID" value="NC_013739.1"/>
</dbReference>
<keyword evidence="4" id="KW-1133">Transmembrane helix</keyword>
<evidence type="ECO:0000256" key="1">
    <source>
        <dbReference type="ARBA" id="ARBA00022801"/>
    </source>
</evidence>
<keyword evidence="4" id="KW-0812">Transmembrane</keyword>
<name>D3FAZ4_CONWI</name>
<dbReference type="InterPro" id="IPR007312">
    <property type="entry name" value="Phosphoesterase"/>
</dbReference>
<keyword evidence="6" id="KW-1185">Reference proteome</keyword>
<gene>
    <name evidence="5" type="ordered locus">Cwoe_4773</name>
</gene>
<feature type="region of interest" description="Disordered" evidence="3">
    <location>
        <begin position="114"/>
        <end position="182"/>
    </location>
</feature>
<dbReference type="eggNOG" id="COG3511">
    <property type="taxonomic scope" value="Bacteria"/>
</dbReference>
<reference evidence="5 6" key="1">
    <citation type="journal article" date="2010" name="Stand. Genomic Sci.">
        <title>Complete genome sequence of Conexibacter woesei type strain (ID131577).</title>
        <authorList>
            <person name="Pukall R."/>
            <person name="Lapidus A."/>
            <person name="Glavina Del Rio T."/>
            <person name="Copeland A."/>
            <person name="Tice H."/>
            <person name="Cheng J.-F."/>
            <person name="Lucas S."/>
            <person name="Chen F."/>
            <person name="Nolan M."/>
            <person name="Bruce D."/>
            <person name="Goodwin L."/>
            <person name="Pitluck S."/>
            <person name="Mavromatis K."/>
            <person name="Ivanova N."/>
            <person name="Ovchinnikova G."/>
            <person name="Pati A."/>
            <person name="Chen A."/>
            <person name="Palaniappan K."/>
            <person name="Land M."/>
            <person name="Hauser L."/>
            <person name="Chang Y.-J."/>
            <person name="Jeffries C.D."/>
            <person name="Chain P."/>
            <person name="Meincke L."/>
            <person name="Sims D."/>
            <person name="Brettin T."/>
            <person name="Detter J.C."/>
            <person name="Rohde M."/>
            <person name="Goeker M."/>
            <person name="Bristow J."/>
            <person name="Eisen J.A."/>
            <person name="Markowitz V."/>
            <person name="Kyrpides N.C."/>
            <person name="Klenk H.-P."/>
            <person name="Hugenholtz P."/>
        </authorList>
    </citation>
    <scope>NUCLEOTIDE SEQUENCE [LARGE SCALE GENOMIC DNA]</scope>
    <source>
        <strain evidence="6">DSM 14684 / CIP 108061 / JCM 11494 / NBRC 100937 / ID131577</strain>
    </source>
</reference>
<keyword evidence="2" id="KW-0843">Virulence</keyword>
<feature type="compositionally biased region" description="Acidic residues" evidence="3">
    <location>
        <begin position="126"/>
        <end position="138"/>
    </location>
</feature>
<keyword evidence="1" id="KW-0378">Hydrolase</keyword>
<evidence type="ECO:0000256" key="2">
    <source>
        <dbReference type="ARBA" id="ARBA00023026"/>
    </source>
</evidence>
<reference evidence="6" key="2">
    <citation type="submission" date="2010-01" db="EMBL/GenBank/DDBJ databases">
        <title>The complete genome of Conexibacter woesei DSM 14684.</title>
        <authorList>
            <consortium name="US DOE Joint Genome Institute (JGI-PGF)"/>
            <person name="Lucas S."/>
            <person name="Copeland A."/>
            <person name="Lapidus A."/>
            <person name="Glavina del Rio T."/>
            <person name="Dalin E."/>
            <person name="Tice H."/>
            <person name="Bruce D."/>
            <person name="Goodwin L."/>
            <person name="Pitluck S."/>
            <person name="Kyrpides N."/>
            <person name="Mavromatis K."/>
            <person name="Ivanova N."/>
            <person name="Mikhailova N."/>
            <person name="Chertkov O."/>
            <person name="Brettin T."/>
            <person name="Detter J.C."/>
            <person name="Han C."/>
            <person name="Larimer F."/>
            <person name="Land M."/>
            <person name="Hauser L."/>
            <person name="Markowitz V."/>
            <person name="Cheng J.-F."/>
            <person name="Hugenholtz P."/>
            <person name="Woyke T."/>
            <person name="Wu D."/>
            <person name="Pukall R."/>
            <person name="Steenblock K."/>
            <person name="Schneider S."/>
            <person name="Klenk H.-P."/>
            <person name="Eisen J.A."/>
        </authorList>
    </citation>
    <scope>NUCLEOTIDE SEQUENCE [LARGE SCALE GENOMIC DNA]</scope>
    <source>
        <strain evidence="6">DSM 14684 / CIP 108061 / JCM 11494 / NBRC 100937 / ID131577</strain>
    </source>
</reference>
<evidence type="ECO:0000256" key="3">
    <source>
        <dbReference type="SAM" id="MobiDB-lite"/>
    </source>
</evidence>